<keyword evidence="7" id="KW-0963">Cytoplasm</keyword>
<dbReference type="AlphaFoldDB" id="A0A1G2B3B7"/>
<dbReference type="PANTHER" id="PTHR17224">
    <property type="entry name" value="PEPTIDYL-TRNA HYDROLASE"/>
    <property type="match status" value="1"/>
</dbReference>
<evidence type="ECO:0000256" key="3">
    <source>
        <dbReference type="ARBA" id="ARBA00022801"/>
    </source>
</evidence>
<dbReference type="HAMAP" id="MF_00083">
    <property type="entry name" value="Pept_tRNA_hydro_bact"/>
    <property type="match status" value="1"/>
</dbReference>
<dbReference type="Proteomes" id="UP000176952">
    <property type="component" value="Unassembled WGS sequence"/>
</dbReference>
<evidence type="ECO:0000256" key="8">
    <source>
        <dbReference type="RuleBase" id="RU000673"/>
    </source>
</evidence>
<evidence type="ECO:0000256" key="1">
    <source>
        <dbReference type="ARBA" id="ARBA00013260"/>
    </source>
</evidence>
<dbReference type="GO" id="GO:0005737">
    <property type="term" value="C:cytoplasm"/>
    <property type="evidence" value="ECO:0007669"/>
    <property type="project" value="UniProtKB-SubCell"/>
</dbReference>
<evidence type="ECO:0000313" key="10">
    <source>
        <dbReference type="EMBL" id="OGY83682.1"/>
    </source>
</evidence>
<keyword evidence="3 7" id="KW-0378">Hydrolase</keyword>
<comment type="similarity">
    <text evidence="5 7 9">Belongs to the PTH family.</text>
</comment>
<protein>
    <recommendedName>
        <fullName evidence="6 7">Peptidyl-tRNA hydrolase</fullName>
        <shortName evidence="7">Pth</shortName>
        <ecNumber evidence="1 7">3.1.1.29</ecNumber>
    </recommendedName>
</protein>
<dbReference type="Pfam" id="PF01195">
    <property type="entry name" value="Pept_tRNA_hydro"/>
    <property type="match status" value="1"/>
</dbReference>
<reference evidence="10 11" key="1">
    <citation type="journal article" date="2016" name="Nat. Commun.">
        <title>Thousands of microbial genomes shed light on interconnected biogeochemical processes in an aquifer system.</title>
        <authorList>
            <person name="Anantharaman K."/>
            <person name="Brown C.T."/>
            <person name="Hug L.A."/>
            <person name="Sharon I."/>
            <person name="Castelle C.J."/>
            <person name="Probst A.J."/>
            <person name="Thomas B.C."/>
            <person name="Singh A."/>
            <person name="Wilkins M.J."/>
            <person name="Karaoz U."/>
            <person name="Brodie E.L."/>
            <person name="Williams K.H."/>
            <person name="Hubbard S.S."/>
            <person name="Banfield J.F."/>
        </authorList>
    </citation>
    <scope>NUCLEOTIDE SEQUENCE [LARGE SCALE GENOMIC DNA]</scope>
</reference>
<dbReference type="CDD" id="cd00462">
    <property type="entry name" value="PTH"/>
    <property type="match status" value="1"/>
</dbReference>
<dbReference type="EMBL" id="MHKD01000019">
    <property type="protein sequence ID" value="OGY83682.1"/>
    <property type="molecule type" value="Genomic_DNA"/>
</dbReference>
<dbReference type="Gene3D" id="3.40.50.1470">
    <property type="entry name" value="Peptidyl-tRNA hydrolase"/>
    <property type="match status" value="1"/>
</dbReference>
<evidence type="ECO:0000313" key="11">
    <source>
        <dbReference type="Proteomes" id="UP000176952"/>
    </source>
</evidence>
<comment type="function">
    <text evidence="7">Hydrolyzes ribosome-free peptidyl-tRNAs (with 1 or more amino acids incorporated), which drop off the ribosome during protein synthesis, or as a result of ribosome stalling.</text>
</comment>
<evidence type="ECO:0000256" key="5">
    <source>
        <dbReference type="ARBA" id="ARBA00038063"/>
    </source>
</evidence>
<dbReference type="InterPro" id="IPR036416">
    <property type="entry name" value="Pept_tRNA_hydro_sf"/>
</dbReference>
<feature type="binding site" evidence="7">
    <location>
        <position position="14"/>
    </location>
    <ligand>
        <name>tRNA</name>
        <dbReference type="ChEBI" id="CHEBI:17843"/>
    </ligand>
</feature>
<dbReference type="PANTHER" id="PTHR17224:SF1">
    <property type="entry name" value="PEPTIDYL-TRNA HYDROLASE"/>
    <property type="match status" value="1"/>
</dbReference>
<dbReference type="SUPFAM" id="SSF53178">
    <property type="entry name" value="Peptidyl-tRNA hydrolase-like"/>
    <property type="match status" value="1"/>
</dbReference>
<proteinExistence type="inferred from homology"/>
<evidence type="ECO:0000256" key="6">
    <source>
        <dbReference type="ARBA" id="ARBA00050038"/>
    </source>
</evidence>
<accession>A0A1G2B3B7</accession>
<dbReference type="STRING" id="1798542.A3F54_04830"/>
<evidence type="ECO:0000256" key="4">
    <source>
        <dbReference type="ARBA" id="ARBA00022884"/>
    </source>
</evidence>
<comment type="function">
    <text evidence="7">Catalyzes the release of premature peptidyl moieties from peptidyl-tRNA molecules trapped in stalled 50S ribosomal subunits, and thus maintains levels of free tRNAs and 50S ribosomes.</text>
</comment>
<feature type="site" description="Discriminates between blocked and unblocked aminoacyl-tRNA" evidence="7">
    <location>
        <position position="9"/>
    </location>
</feature>
<comment type="subcellular location">
    <subcellularLocation>
        <location evidence="7">Cytoplasm</location>
    </subcellularLocation>
</comment>
<evidence type="ECO:0000256" key="7">
    <source>
        <dbReference type="HAMAP-Rule" id="MF_00083"/>
    </source>
</evidence>
<feature type="binding site" evidence="7">
    <location>
        <position position="60"/>
    </location>
    <ligand>
        <name>tRNA</name>
        <dbReference type="ChEBI" id="CHEBI:17843"/>
    </ligand>
</feature>
<keyword evidence="2 7" id="KW-0820">tRNA-binding</keyword>
<sequence>MQGVIALGNPGKKYEKTRHNVGWMVIDAVVGKTAKWDMNKKFNALVLRQDDVLFVKPLTFMNASGEAVHRVLKMYSLRPADLLLVHDDSDMLLGRMKLAAGGSSGGHRGMQSVFDHLHTQEFVRLKVGVRPIQTQGRSDTFVTKKFSFGERGAKKVAVARAAEAVTFFLQNGAAATMNIFNRNEN</sequence>
<dbReference type="EC" id="3.1.1.29" evidence="1 7"/>
<comment type="catalytic activity">
    <reaction evidence="7 8">
        <text>an N-acyl-L-alpha-aminoacyl-tRNA + H2O = an N-acyl-L-amino acid + a tRNA + H(+)</text>
        <dbReference type="Rhea" id="RHEA:54448"/>
        <dbReference type="Rhea" id="RHEA-COMP:10123"/>
        <dbReference type="Rhea" id="RHEA-COMP:13883"/>
        <dbReference type="ChEBI" id="CHEBI:15377"/>
        <dbReference type="ChEBI" id="CHEBI:15378"/>
        <dbReference type="ChEBI" id="CHEBI:59874"/>
        <dbReference type="ChEBI" id="CHEBI:78442"/>
        <dbReference type="ChEBI" id="CHEBI:138191"/>
        <dbReference type="EC" id="3.1.1.29"/>
    </reaction>
</comment>
<evidence type="ECO:0000256" key="2">
    <source>
        <dbReference type="ARBA" id="ARBA00022555"/>
    </source>
</evidence>
<feature type="binding site" evidence="7">
    <location>
        <position position="62"/>
    </location>
    <ligand>
        <name>tRNA</name>
        <dbReference type="ChEBI" id="CHEBI:17843"/>
    </ligand>
</feature>
<gene>
    <name evidence="7" type="primary">pth</name>
    <name evidence="10" type="ORF">A3F54_04830</name>
</gene>
<name>A0A1G2B3B7_9BACT</name>
<keyword evidence="4 7" id="KW-0694">RNA-binding</keyword>
<dbReference type="GO" id="GO:0004045">
    <property type="term" value="F:peptidyl-tRNA hydrolase activity"/>
    <property type="evidence" value="ECO:0007669"/>
    <property type="project" value="UniProtKB-UniRule"/>
</dbReference>
<dbReference type="GO" id="GO:0000049">
    <property type="term" value="F:tRNA binding"/>
    <property type="evidence" value="ECO:0007669"/>
    <property type="project" value="UniProtKB-UniRule"/>
</dbReference>
<dbReference type="InterPro" id="IPR018171">
    <property type="entry name" value="Pept_tRNA_hydro_CS"/>
</dbReference>
<feature type="active site" description="Proton acceptor" evidence="7">
    <location>
        <position position="19"/>
    </location>
</feature>
<organism evidence="10 11">
    <name type="scientific">Candidatus Kerfeldbacteria bacterium RIFCSPHIGHO2_12_FULL_48_17</name>
    <dbReference type="NCBI Taxonomy" id="1798542"/>
    <lineage>
        <taxon>Bacteria</taxon>
        <taxon>Candidatus Kerfeldiibacteriota</taxon>
    </lineage>
</organism>
<dbReference type="NCBIfam" id="TIGR00447">
    <property type="entry name" value="pth"/>
    <property type="match status" value="1"/>
</dbReference>
<comment type="caution">
    <text evidence="7">Lacks conserved residue(s) required for the propagation of feature annotation.</text>
</comment>
<dbReference type="GO" id="GO:0006515">
    <property type="term" value="P:protein quality control for misfolded or incompletely synthesized proteins"/>
    <property type="evidence" value="ECO:0007669"/>
    <property type="project" value="UniProtKB-UniRule"/>
</dbReference>
<comment type="caution">
    <text evidence="10">The sequence shown here is derived from an EMBL/GenBank/DDBJ whole genome shotgun (WGS) entry which is preliminary data.</text>
</comment>
<dbReference type="GO" id="GO:0072344">
    <property type="term" value="P:rescue of stalled ribosome"/>
    <property type="evidence" value="ECO:0007669"/>
    <property type="project" value="UniProtKB-UniRule"/>
</dbReference>
<evidence type="ECO:0000256" key="9">
    <source>
        <dbReference type="RuleBase" id="RU004320"/>
    </source>
</evidence>
<comment type="subunit">
    <text evidence="7">Monomer.</text>
</comment>
<dbReference type="PROSITE" id="PS01195">
    <property type="entry name" value="PEPT_TRNA_HYDROL_1"/>
    <property type="match status" value="1"/>
</dbReference>
<feature type="site" description="Stabilizes the basic form of H active site to accept a proton" evidence="7">
    <location>
        <position position="87"/>
    </location>
</feature>
<dbReference type="InterPro" id="IPR001328">
    <property type="entry name" value="Pept_tRNA_hydro"/>
</dbReference>